<dbReference type="Pfam" id="PF03992">
    <property type="entry name" value="ABM"/>
    <property type="match status" value="1"/>
</dbReference>
<evidence type="ECO:0000313" key="2">
    <source>
        <dbReference type="EMBL" id="MBP2417241.1"/>
    </source>
</evidence>
<name>A0ABS4Z869_9ACTN</name>
<evidence type="ECO:0000259" key="1">
    <source>
        <dbReference type="PROSITE" id="PS51725"/>
    </source>
</evidence>
<dbReference type="SUPFAM" id="SSF54909">
    <property type="entry name" value="Dimeric alpha+beta barrel"/>
    <property type="match status" value="1"/>
</dbReference>
<organism evidence="2 3">
    <name type="scientific">Microlunatus capsulatus</name>
    <dbReference type="NCBI Taxonomy" id="99117"/>
    <lineage>
        <taxon>Bacteria</taxon>
        <taxon>Bacillati</taxon>
        <taxon>Actinomycetota</taxon>
        <taxon>Actinomycetes</taxon>
        <taxon>Propionibacteriales</taxon>
        <taxon>Propionibacteriaceae</taxon>
        <taxon>Microlunatus</taxon>
    </lineage>
</organism>
<dbReference type="GO" id="GO:0004497">
    <property type="term" value="F:monooxygenase activity"/>
    <property type="evidence" value="ECO:0007669"/>
    <property type="project" value="UniProtKB-KW"/>
</dbReference>
<dbReference type="InterPro" id="IPR007138">
    <property type="entry name" value="ABM_dom"/>
</dbReference>
<sequence length="137" mass="15305">MLRWVRGRRVRTAQREGDVMVVEYIRYRIRAGGGPDFEAAYARAAEVLAASPYCRDYELARRTDEPTGPGPADAPADDAEHYVLRIRWTSSADHLDGFRRSPEFRTFFGAIRPYLADIEEMRHYAPTAVVGAGGAAG</sequence>
<keyword evidence="2" id="KW-0503">Monooxygenase</keyword>
<dbReference type="Gene3D" id="3.30.70.100">
    <property type="match status" value="1"/>
</dbReference>
<dbReference type="RefSeq" id="WP_210055551.1">
    <property type="nucleotide sequence ID" value="NZ_BAAAMH010000009.1"/>
</dbReference>
<keyword evidence="2" id="KW-0560">Oxidoreductase</keyword>
<feature type="domain" description="ABM" evidence="1">
    <location>
        <begin position="21"/>
        <end position="124"/>
    </location>
</feature>
<dbReference type="EMBL" id="JAGIOB010000001">
    <property type="protein sequence ID" value="MBP2417241.1"/>
    <property type="molecule type" value="Genomic_DNA"/>
</dbReference>
<proteinExistence type="predicted"/>
<reference evidence="2 3" key="1">
    <citation type="submission" date="2021-03" db="EMBL/GenBank/DDBJ databases">
        <title>Sequencing the genomes of 1000 actinobacteria strains.</title>
        <authorList>
            <person name="Klenk H.-P."/>
        </authorList>
    </citation>
    <scope>NUCLEOTIDE SEQUENCE [LARGE SCALE GENOMIC DNA]</scope>
    <source>
        <strain evidence="2 3">DSM 12936</strain>
    </source>
</reference>
<keyword evidence="3" id="KW-1185">Reference proteome</keyword>
<dbReference type="Proteomes" id="UP000758168">
    <property type="component" value="Unassembled WGS sequence"/>
</dbReference>
<evidence type="ECO:0000313" key="3">
    <source>
        <dbReference type="Proteomes" id="UP000758168"/>
    </source>
</evidence>
<dbReference type="InterPro" id="IPR011008">
    <property type="entry name" value="Dimeric_a/b-barrel"/>
</dbReference>
<gene>
    <name evidence="2" type="ORF">JOF54_002163</name>
</gene>
<comment type="caution">
    <text evidence="2">The sequence shown here is derived from an EMBL/GenBank/DDBJ whole genome shotgun (WGS) entry which is preliminary data.</text>
</comment>
<dbReference type="PROSITE" id="PS51725">
    <property type="entry name" value="ABM"/>
    <property type="match status" value="1"/>
</dbReference>
<protein>
    <submittedName>
        <fullName evidence="2">Quinol monooxygenase YgiN</fullName>
    </submittedName>
</protein>
<accession>A0ABS4Z869</accession>